<dbReference type="Pfam" id="PF00808">
    <property type="entry name" value="CBFD_NFYB_HMF"/>
    <property type="match status" value="1"/>
</dbReference>
<dbReference type="Gene3D" id="1.10.20.10">
    <property type="entry name" value="Histone, subunit A"/>
    <property type="match status" value="1"/>
</dbReference>
<dbReference type="CDD" id="cd23645">
    <property type="entry name" value="HFD_Dpb3-like"/>
    <property type="match status" value="1"/>
</dbReference>
<name>A0A0F4ZH32_9PEZI</name>
<dbReference type="InterPro" id="IPR003958">
    <property type="entry name" value="CBFA_NFYB_domain"/>
</dbReference>
<accession>A0A0F4ZH32</accession>
<keyword evidence="2" id="KW-0539">Nucleus</keyword>
<proteinExistence type="predicted"/>
<dbReference type="PANTHER" id="PTHR10252:SF54">
    <property type="entry name" value="CHROMATIN ACCESSIBILITY COMPLEX PROTEIN 1"/>
    <property type="match status" value="1"/>
</dbReference>
<evidence type="ECO:0000256" key="2">
    <source>
        <dbReference type="ARBA" id="ARBA00023242"/>
    </source>
</evidence>
<comment type="caution">
    <text evidence="5">The sequence shown here is derived from an EMBL/GenBank/DDBJ whole genome shotgun (WGS) entry which is preliminary data.</text>
</comment>
<gene>
    <name evidence="5" type="ORF">TD95_001483</name>
</gene>
<comment type="subcellular location">
    <subcellularLocation>
        <location evidence="1">Nucleus</location>
    </subcellularLocation>
</comment>
<protein>
    <recommendedName>
        <fullName evidence="4">Transcription factor CBF/NF-Y/archaeal histone domain-containing protein</fullName>
    </recommendedName>
</protein>
<dbReference type="SUPFAM" id="SSF47113">
    <property type="entry name" value="Histone-fold"/>
    <property type="match status" value="1"/>
</dbReference>
<dbReference type="InterPro" id="IPR009072">
    <property type="entry name" value="Histone-fold"/>
</dbReference>
<evidence type="ECO:0000313" key="6">
    <source>
        <dbReference type="Proteomes" id="UP000033483"/>
    </source>
</evidence>
<dbReference type="EMBL" id="LAEV01000634">
    <property type="protein sequence ID" value="KKA29919.1"/>
    <property type="molecule type" value="Genomic_DNA"/>
</dbReference>
<evidence type="ECO:0000256" key="1">
    <source>
        <dbReference type="ARBA" id="ARBA00004123"/>
    </source>
</evidence>
<keyword evidence="6" id="KW-1185">Reference proteome</keyword>
<evidence type="ECO:0000313" key="5">
    <source>
        <dbReference type="EMBL" id="KKA29919.1"/>
    </source>
</evidence>
<evidence type="ECO:0000259" key="4">
    <source>
        <dbReference type="Pfam" id="PF00808"/>
    </source>
</evidence>
<dbReference type="GO" id="GO:0046982">
    <property type="term" value="F:protein heterodimerization activity"/>
    <property type="evidence" value="ECO:0007669"/>
    <property type="project" value="InterPro"/>
</dbReference>
<dbReference type="PANTHER" id="PTHR10252">
    <property type="entry name" value="HISTONE-LIKE TRANSCRIPTION FACTOR CCAAT-RELATED"/>
    <property type="match status" value="1"/>
</dbReference>
<dbReference type="GO" id="GO:0008623">
    <property type="term" value="C:CHRAC"/>
    <property type="evidence" value="ECO:0007669"/>
    <property type="project" value="TreeGrafter"/>
</dbReference>
<dbReference type="OrthoDB" id="636685at2759"/>
<evidence type="ECO:0000256" key="3">
    <source>
        <dbReference type="SAM" id="MobiDB-lite"/>
    </source>
</evidence>
<organism evidence="5 6">
    <name type="scientific">Thielaviopsis punctulata</name>
    <dbReference type="NCBI Taxonomy" id="72032"/>
    <lineage>
        <taxon>Eukaryota</taxon>
        <taxon>Fungi</taxon>
        <taxon>Dikarya</taxon>
        <taxon>Ascomycota</taxon>
        <taxon>Pezizomycotina</taxon>
        <taxon>Sordariomycetes</taxon>
        <taxon>Hypocreomycetidae</taxon>
        <taxon>Microascales</taxon>
        <taxon>Ceratocystidaceae</taxon>
        <taxon>Thielaviopsis</taxon>
    </lineage>
</organism>
<dbReference type="GO" id="GO:0006261">
    <property type="term" value="P:DNA-templated DNA replication"/>
    <property type="evidence" value="ECO:0007669"/>
    <property type="project" value="TreeGrafter"/>
</dbReference>
<dbReference type="InterPro" id="IPR050568">
    <property type="entry name" value="Transcr_DNA_Rep_Reg"/>
</dbReference>
<dbReference type="Proteomes" id="UP000033483">
    <property type="component" value="Unassembled WGS sequence"/>
</dbReference>
<sequence>MSSVKNAPRRTPTGQSQLPLSRVKRIIAVDPDIAACSASANFLITVAAELFVQHMGTEAHAATKLERKPRRNIQYKDVATAINHNDHLEFLEDTVPKTQPYKKIKDQAAATRAGINGDKHSEANGSRQKQLISGSGMLGLTSGSVNVVAEDPVDVVAEDVEMTG</sequence>
<feature type="region of interest" description="Disordered" evidence="3">
    <location>
        <begin position="109"/>
        <end position="129"/>
    </location>
</feature>
<feature type="domain" description="Transcription factor CBF/NF-Y/archaeal histone" evidence="4">
    <location>
        <begin position="17"/>
        <end position="82"/>
    </location>
</feature>
<reference evidence="5 6" key="1">
    <citation type="submission" date="2015-03" db="EMBL/GenBank/DDBJ databases">
        <authorList>
            <person name="Radwan O."/>
            <person name="Al-Naeli F.A."/>
            <person name="Rendon G.A."/>
            <person name="Fields C."/>
        </authorList>
    </citation>
    <scope>NUCLEOTIDE SEQUENCE [LARGE SCALE GENOMIC DNA]</scope>
    <source>
        <strain evidence="5">CR-DP1</strain>
    </source>
</reference>
<dbReference type="AlphaFoldDB" id="A0A0F4ZH32"/>